<evidence type="ECO:0000256" key="1">
    <source>
        <dbReference type="SAM" id="SignalP"/>
    </source>
</evidence>
<organism evidence="2">
    <name type="scientific">Hyalella azteca</name>
    <name type="common">Amphipod</name>
    <dbReference type="NCBI Taxonomy" id="294128"/>
    <lineage>
        <taxon>Eukaryota</taxon>
        <taxon>Metazoa</taxon>
        <taxon>Ecdysozoa</taxon>
        <taxon>Arthropoda</taxon>
        <taxon>Crustacea</taxon>
        <taxon>Multicrustacea</taxon>
        <taxon>Malacostraca</taxon>
        <taxon>Eumalacostraca</taxon>
        <taxon>Peracarida</taxon>
        <taxon>Amphipoda</taxon>
        <taxon>Senticaudata</taxon>
        <taxon>Talitrida</taxon>
        <taxon>Talitroidea</taxon>
        <taxon>Hyalellidae</taxon>
        <taxon>Hyalella</taxon>
    </lineage>
</organism>
<keyword evidence="1" id="KW-0732">Signal</keyword>
<feature type="chain" id="PRO_5025521234" description="Alpha-amylase" evidence="1">
    <location>
        <begin position="31"/>
        <end position="83"/>
    </location>
</feature>
<evidence type="ECO:0000313" key="2">
    <source>
        <dbReference type="EMBL" id="KAA0203928.1"/>
    </source>
</evidence>
<accession>A0A6A0HDM3</accession>
<dbReference type="Gene3D" id="3.20.20.80">
    <property type="entry name" value="Glycosidases"/>
    <property type="match status" value="1"/>
</dbReference>
<reference evidence="2" key="3">
    <citation type="submission" date="2019-06" db="EMBL/GenBank/DDBJ databases">
        <authorList>
            <person name="Poynton C."/>
            <person name="Hasenbein S."/>
            <person name="Benoit J.B."/>
            <person name="Sepulveda M.S."/>
            <person name="Poelchau M.F."/>
            <person name="Murali S.C."/>
            <person name="Chen S."/>
            <person name="Glastad K.M."/>
            <person name="Werren J.H."/>
            <person name="Vineis J.H."/>
            <person name="Bowen J.L."/>
            <person name="Friedrich M."/>
            <person name="Jones J."/>
            <person name="Robertson H.M."/>
            <person name="Feyereisen R."/>
            <person name="Mechler-Hickson A."/>
            <person name="Mathers N."/>
            <person name="Lee C.E."/>
            <person name="Colbourne J.K."/>
            <person name="Biales A."/>
            <person name="Johnston J.S."/>
            <person name="Wellborn G.A."/>
            <person name="Rosendale A.J."/>
            <person name="Cridge A.G."/>
            <person name="Munoz-Torres M.C."/>
            <person name="Bain P.A."/>
            <person name="Manny A.R."/>
            <person name="Major K.M."/>
            <person name="Lambert F.N."/>
            <person name="Vulpe C.D."/>
            <person name="Tuck P."/>
            <person name="Blalock B.J."/>
            <person name="Lin Y.-Y."/>
            <person name="Smith M.E."/>
            <person name="Ochoa-Acuna H."/>
            <person name="Chen M.-J.M."/>
            <person name="Childers C.P."/>
            <person name="Qu J."/>
            <person name="Dugan S."/>
            <person name="Lee S.L."/>
            <person name="Chao H."/>
            <person name="Dinh H."/>
            <person name="Han Y."/>
            <person name="Doddapaneni H."/>
            <person name="Worley K.C."/>
            <person name="Muzny D.M."/>
            <person name="Gibbs R.A."/>
            <person name="Richards S."/>
        </authorList>
    </citation>
    <scope>NUCLEOTIDE SEQUENCE</scope>
    <source>
        <strain evidence="2">HAZT.00-mixed</strain>
        <tissue evidence="2">Whole organism</tissue>
    </source>
</reference>
<evidence type="ECO:0008006" key="3">
    <source>
        <dbReference type="Google" id="ProtNLM"/>
    </source>
</evidence>
<dbReference type="EMBL" id="JQDR03000385">
    <property type="protein sequence ID" value="KAA0203928.1"/>
    <property type="molecule type" value="Genomic_DNA"/>
</dbReference>
<reference evidence="2" key="2">
    <citation type="journal article" date="2018" name="Environ. Sci. Technol.">
        <title>The Toxicogenome of Hyalella azteca: A Model for Sediment Ecotoxicology and Evolutionary Toxicology.</title>
        <authorList>
            <person name="Poynton H.C."/>
            <person name="Hasenbein S."/>
            <person name="Benoit J.B."/>
            <person name="Sepulveda M.S."/>
            <person name="Poelchau M.F."/>
            <person name="Hughes D.S.T."/>
            <person name="Murali S.C."/>
            <person name="Chen S."/>
            <person name="Glastad K.M."/>
            <person name="Goodisman M.A.D."/>
            <person name="Werren J.H."/>
            <person name="Vineis J.H."/>
            <person name="Bowen J.L."/>
            <person name="Friedrich M."/>
            <person name="Jones J."/>
            <person name="Robertson H.M."/>
            <person name="Feyereisen R."/>
            <person name="Mechler-Hickson A."/>
            <person name="Mathers N."/>
            <person name="Lee C.E."/>
            <person name="Colbourne J.K."/>
            <person name="Biales A."/>
            <person name="Johnston J.S."/>
            <person name="Wellborn G.A."/>
            <person name="Rosendale A.J."/>
            <person name="Cridge A.G."/>
            <person name="Munoz-Torres M.C."/>
            <person name="Bain P.A."/>
            <person name="Manny A.R."/>
            <person name="Major K.M."/>
            <person name="Lambert F.N."/>
            <person name="Vulpe C.D."/>
            <person name="Tuck P."/>
            <person name="Blalock B.J."/>
            <person name="Lin Y.Y."/>
            <person name="Smith M.E."/>
            <person name="Ochoa-Acuna H."/>
            <person name="Chen M.M."/>
            <person name="Childers C.P."/>
            <person name="Qu J."/>
            <person name="Dugan S."/>
            <person name="Lee S.L."/>
            <person name="Chao H."/>
            <person name="Dinh H."/>
            <person name="Han Y."/>
            <person name="Doddapaneni H."/>
            <person name="Worley K.C."/>
            <person name="Muzny D.M."/>
            <person name="Gibbs R.A."/>
            <person name="Richards S."/>
        </authorList>
    </citation>
    <scope>NUCLEOTIDE SEQUENCE</scope>
    <source>
        <strain evidence="2">HAZT.00-mixed</strain>
        <tissue evidence="2">Whole organism</tissue>
    </source>
</reference>
<dbReference type="OrthoDB" id="550577at2759"/>
<dbReference type="InterPro" id="IPR017853">
    <property type="entry name" value="GH"/>
</dbReference>
<sequence length="83" mass="8955">MKHIGTVLMKMKGLSMTAALLLLCVAAANAQWDSNSDNGEVIVHLFEWKWADIAAECENFLGPKGFAGVQVRAPVAGFKEGLH</sequence>
<proteinExistence type="predicted"/>
<name>A0A6A0HDM3_HYAAZ</name>
<feature type="signal peptide" evidence="1">
    <location>
        <begin position="1"/>
        <end position="30"/>
    </location>
</feature>
<gene>
    <name evidence="2" type="ORF">HAZT_HAZT003498</name>
</gene>
<reference evidence="2" key="1">
    <citation type="submission" date="2014-08" db="EMBL/GenBank/DDBJ databases">
        <authorList>
            <person name="Murali S."/>
            <person name="Richards S."/>
            <person name="Bandaranaike D."/>
            <person name="Bellair M."/>
            <person name="Blankenburg K."/>
            <person name="Chao H."/>
            <person name="Dinh H."/>
            <person name="Doddapaneni H."/>
            <person name="Dugan-Rocha S."/>
            <person name="Elkadiri S."/>
            <person name="Gnanaolivu R."/>
            <person name="Hughes D."/>
            <person name="Lee S."/>
            <person name="Li M."/>
            <person name="Ming W."/>
            <person name="Munidasa M."/>
            <person name="Muniz J."/>
            <person name="Nguyen L."/>
            <person name="Osuji N."/>
            <person name="Pu L.-L."/>
            <person name="Puazo M."/>
            <person name="Skinner E."/>
            <person name="Qu C."/>
            <person name="Quiroz J."/>
            <person name="Raj R."/>
            <person name="Weissenberger G."/>
            <person name="Xin Y."/>
            <person name="Zou X."/>
            <person name="Han Y."/>
            <person name="Worley K."/>
            <person name="Muzny D."/>
            <person name="Gibbs R."/>
        </authorList>
    </citation>
    <scope>NUCLEOTIDE SEQUENCE</scope>
    <source>
        <strain evidence="2">HAZT.00-mixed</strain>
        <tissue evidence="2">Whole organism</tissue>
    </source>
</reference>
<dbReference type="SUPFAM" id="SSF51445">
    <property type="entry name" value="(Trans)glycosidases"/>
    <property type="match status" value="1"/>
</dbReference>
<dbReference type="Proteomes" id="UP000711488">
    <property type="component" value="Unassembled WGS sequence"/>
</dbReference>
<dbReference type="AlphaFoldDB" id="A0A6A0HDM3"/>
<comment type="caution">
    <text evidence="2">The sequence shown here is derived from an EMBL/GenBank/DDBJ whole genome shotgun (WGS) entry which is preliminary data.</text>
</comment>
<protein>
    <recommendedName>
        <fullName evidence="3">Alpha-amylase</fullName>
    </recommendedName>
</protein>